<evidence type="ECO:0000313" key="2">
    <source>
        <dbReference type="EMBL" id="MCT2558293.1"/>
    </source>
</evidence>
<reference evidence="2" key="1">
    <citation type="submission" date="2022-09" db="EMBL/GenBank/DDBJ databases">
        <title>The genome sequence of Tsuneonella sp. YG55.</title>
        <authorList>
            <person name="Liu Y."/>
        </authorList>
    </citation>
    <scope>NUCLEOTIDE SEQUENCE</scope>
    <source>
        <strain evidence="2">YG55</strain>
    </source>
</reference>
<dbReference type="RefSeq" id="WP_259961107.1">
    <property type="nucleotide sequence ID" value="NZ_JAOAMV010000002.1"/>
</dbReference>
<proteinExistence type="inferred from homology"/>
<name>A0A9X2VZU0_9SPHN</name>
<dbReference type="InterPro" id="IPR026893">
    <property type="entry name" value="Tyr/Ser_Pase_IphP-type"/>
</dbReference>
<dbReference type="GO" id="GO:0004721">
    <property type="term" value="F:phosphoprotein phosphatase activity"/>
    <property type="evidence" value="ECO:0007669"/>
    <property type="project" value="InterPro"/>
</dbReference>
<dbReference type="EMBL" id="JAOAMV010000002">
    <property type="protein sequence ID" value="MCT2558293.1"/>
    <property type="molecule type" value="Genomic_DNA"/>
</dbReference>
<dbReference type="Gene3D" id="3.90.190.10">
    <property type="entry name" value="Protein tyrosine phosphatase superfamily"/>
    <property type="match status" value="1"/>
</dbReference>
<evidence type="ECO:0000256" key="1">
    <source>
        <dbReference type="ARBA" id="ARBA00009580"/>
    </source>
</evidence>
<dbReference type="PROSITE" id="PS00383">
    <property type="entry name" value="TYR_PHOSPHATASE_1"/>
    <property type="match status" value="1"/>
</dbReference>
<dbReference type="PANTHER" id="PTHR31126">
    <property type="entry name" value="TYROSINE-PROTEIN PHOSPHATASE"/>
    <property type="match status" value="1"/>
</dbReference>
<dbReference type="PANTHER" id="PTHR31126:SF1">
    <property type="entry name" value="TYROSINE SPECIFIC PROTEIN PHOSPHATASES DOMAIN-CONTAINING PROTEIN"/>
    <property type="match status" value="1"/>
</dbReference>
<dbReference type="AlphaFoldDB" id="A0A9X2VZU0"/>
<comment type="caution">
    <text evidence="2">The sequence shown here is derived from an EMBL/GenBank/DDBJ whole genome shotgun (WGS) entry which is preliminary data.</text>
</comment>
<dbReference type="Proteomes" id="UP001142648">
    <property type="component" value="Unassembled WGS sequence"/>
</dbReference>
<organism evidence="2 3">
    <name type="scientific">Tsuneonella litorea</name>
    <dbReference type="NCBI Taxonomy" id="2976475"/>
    <lineage>
        <taxon>Bacteria</taxon>
        <taxon>Pseudomonadati</taxon>
        <taxon>Pseudomonadota</taxon>
        <taxon>Alphaproteobacteria</taxon>
        <taxon>Sphingomonadales</taxon>
        <taxon>Erythrobacteraceae</taxon>
        <taxon>Tsuneonella</taxon>
    </lineage>
</organism>
<dbReference type="InterPro" id="IPR029021">
    <property type="entry name" value="Prot-tyrosine_phosphatase-like"/>
</dbReference>
<comment type="similarity">
    <text evidence="1">Belongs to the protein-tyrosine phosphatase family.</text>
</comment>
<dbReference type="Pfam" id="PF13350">
    <property type="entry name" value="Y_phosphatase3"/>
    <property type="match status" value="1"/>
</dbReference>
<gene>
    <name evidence="2" type="ORF">N0B51_04805</name>
</gene>
<evidence type="ECO:0000313" key="3">
    <source>
        <dbReference type="Proteomes" id="UP001142648"/>
    </source>
</evidence>
<accession>A0A9X2VZU0</accession>
<sequence>MSDHHTPTFEGIHNFRDYGGYAADGGRVRRGLLYRSGQHVGASDADLAALAALDIRTVIDLRGITERTNNPCRRHEGWSGEVVAHDGETSSSPPHMDIGPDVTTAEYARGRMMTVYTRMPDNPAMQVMFGRYLHALATRDGASLVHCFAGKDRTGIAATILLHILGVSEEDREREFLLTNKSPTLHILRAQSVPAMEARLGRKMDDASVRALLEVHRDYLARFHATAVARSGSFDGWLEDKVGVDDRLRDTLREKYIA</sequence>
<protein>
    <submittedName>
        <fullName evidence="2">Tyrosine-protein phosphatase</fullName>
    </submittedName>
</protein>
<dbReference type="InterPro" id="IPR016130">
    <property type="entry name" value="Tyr_Pase_AS"/>
</dbReference>
<dbReference type="SUPFAM" id="SSF52799">
    <property type="entry name" value="(Phosphotyrosine protein) phosphatases II"/>
    <property type="match status" value="1"/>
</dbReference>
<keyword evidence="3" id="KW-1185">Reference proteome</keyword>